<proteinExistence type="predicted"/>
<gene>
    <name evidence="1" type="ORF">GCM10011357_23950</name>
</gene>
<reference evidence="2" key="1">
    <citation type="journal article" date="2019" name="Int. J. Syst. Evol. Microbiol.">
        <title>The Global Catalogue of Microorganisms (GCM) 10K type strain sequencing project: providing services to taxonomists for standard genome sequencing and annotation.</title>
        <authorList>
            <consortium name="The Broad Institute Genomics Platform"/>
            <consortium name="The Broad Institute Genome Sequencing Center for Infectious Disease"/>
            <person name="Wu L."/>
            <person name="Ma J."/>
        </authorList>
    </citation>
    <scope>NUCLEOTIDE SEQUENCE [LARGE SCALE GENOMIC DNA]</scope>
    <source>
        <strain evidence="2">CGMCC 1.12923</strain>
    </source>
</reference>
<dbReference type="SUPFAM" id="SSF142906">
    <property type="entry name" value="YjbR-like"/>
    <property type="match status" value="1"/>
</dbReference>
<dbReference type="RefSeq" id="WP_099035119.1">
    <property type="nucleotide sequence ID" value="NZ_BMGJ01000009.1"/>
</dbReference>
<dbReference type="PANTHER" id="PTHR35145:SF1">
    <property type="entry name" value="CYTOPLASMIC PROTEIN"/>
    <property type="match status" value="1"/>
</dbReference>
<dbReference type="Pfam" id="PF04237">
    <property type="entry name" value="YjbR"/>
    <property type="match status" value="1"/>
</dbReference>
<accession>A0ABQ1RIF9</accession>
<sequence>MDYQQARDYLLQKPETIEDYPFGPDVAVYKILGKMFATLGTEKDTDGKPQGRMNLKCDPTEALMLREIFSAVIPGYHMNKKHWNTVILDGSVPQGELKRMIDLSYTLVVKGLPKARRQGLMAKYGEQLE</sequence>
<evidence type="ECO:0008006" key="3">
    <source>
        <dbReference type="Google" id="ProtNLM"/>
    </source>
</evidence>
<dbReference type="InterPro" id="IPR058532">
    <property type="entry name" value="YjbR/MT2646/Rv2570-like"/>
</dbReference>
<dbReference type="InterPro" id="IPR038056">
    <property type="entry name" value="YjbR-like_sf"/>
</dbReference>
<dbReference type="InterPro" id="IPR007351">
    <property type="entry name" value="YjbR"/>
</dbReference>
<comment type="caution">
    <text evidence="1">The sequence shown here is derived from an EMBL/GenBank/DDBJ whole genome shotgun (WGS) entry which is preliminary data.</text>
</comment>
<keyword evidence="2" id="KW-1185">Reference proteome</keyword>
<protein>
    <recommendedName>
        <fullName evidence="3">MmcQ-like protein</fullName>
    </recommendedName>
</protein>
<dbReference type="EMBL" id="BMGJ01000009">
    <property type="protein sequence ID" value="GGD68086.1"/>
    <property type="molecule type" value="Genomic_DNA"/>
</dbReference>
<dbReference type="Gene3D" id="3.90.1150.30">
    <property type="match status" value="1"/>
</dbReference>
<dbReference type="Proteomes" id="UP000614272">
    <property type="component" value="Unassembled WGS sequence"/>
</dbReference>
<evidence type="ECO:0000313" key="2">
    <source>
        <dbReference type="Proteomes" id="UP000614272"/>
    </source>
</evidence>
<organism evidence="1 2">
    <name type="scientific">Lacimicrobium alkaliphilum</name>
    <dbReference type="NCBI Taxonomy" id="1526571"/>
    <lineage>
        <taxon>Bacteria</taxon>
        <taxon>Pseudomonadati</taxon>
        <taxon>Pseudomonadota</taxon>
        <taxon>Gammaproteobacteria</taxon>
        <taxon>Alteromonadales</taxon>
        <taxon>Alteromonadaceae</taxon>
        <taxon>Lacimicrobium</taxon>
    </lineage>
</organism>
<evidence type="ECO:0000313" key="1">
    <source>
        <dbReference type="EMBL" id="GGD68086.1"/>
    </source>
</evidence>
<dbReference type="PANTHER" id="PTHR35145">
    <property type="entry name" value="CYTOPLASMIC PROTEIN-RELATED"/>
    <property type="match status" value="1"/>
</dbReference>
<name>A0ABQ1RIF9_9ALTE</name>